<feature type="transmembrane region" description="Helical" evidence="1">
    <location>
        <begin position="214"/>
        <end position="236"/>
    </location>
</feature>
<feature type="transmembrane region" description="Helical" evidence="1">
    <location>
        <begin position="12"/>
        <end position="30"/>
    </location>
</feature>
<sequence>MRIRDLIQTVAAAAFSQGVLFLLQTYLVFTHRFSEVISLGKYSGLFSLIFFLCDGNSGLVFGVVRRNHGVEAAHAGFMIYRMLSFSAAVVAMFVYAFVSPHDATWIVPTILLSLALRAPWIDGYLDASGRLALAVVLSNFWTLCVCIAAIALQRVDAMVVGVGAVAGSAVMALARLAIRGRGAGSWQPFSFSKPAMAASGEIFRFMGLYGYGQIYGRLTVFAMGAFFAGPAAALALHGKQVFNISGLVVSYIRRLEVSSTPPPSSEKWNVREMLFSGISQLLTAAGGAVVVFIAGATSHMLLFALLIALWQTFEKISGNCVYAFQLMNKHALGYGSLIFVSCMGAIGIFTGRLFHNVNIYLLAETAAFCIILCFWAATYMSYRRQEPALAEG</sequence>
<feature type="transmembrane region" description="Helical" evidence="1">
    <location>
        <begin position="331"/>
        <end position="351"/>
    </location>
</feature>
<feature type="transmembrane region" description="Helical" evidence="1">
    <location>
        <begin position="132"/>
        <end position="152"/>
    </location>
</feature>
<name>A0ABY4ZPR6_9CAUL</name>
<keyword evidence="3" id="KW-1185">Reference proteome</keyword>
<evidence type="ECO:0000256" key="1">
    <source>
        <dbReference type="SAM" id="Phobius"/>
    </source>
</evidence>
<protein>
    <recommendedName>
        <fullName evidence="4">O-antigen/teichoic acid export membrane protein</fullName>
    </recommendedName>
</protein>
<feature type="transmembrane region" description="Helical" evidence="1">
    <location>
        <begin position="357"/>
        <end position="377"/>
    </location>
</feature>
<evidence type="ECO:0008006" key="4">
    <source>
        <dbReference type="Google" id="ProtNLM"/>
    </source>
</evidence>
<organism evidence="2 3">
    <name type="scientific">Caulobacter segnis</name>
    <dbReference type="NCBI Taxonomy" id="88688"/>
    <lineage>
        <taxon>Bacteria</taxon>
        <taxon>Pseudomonadati</taxon>
        <taxon>Pseudomonadota</taxon>
        <taxon>Alphaproteobacteria</taxon>
        <taxon>Caulobacterales</taxon>
        <taxon>Caulobacteraceae</taxon>
        <taxon>Caulobacter</taxon>
    </lineage>
</organism>
<keyword evidence="1" id="KW-1133">Transmembrane helix</keyword>
<evidence type="ECO:0000313" key="2">
    <source>
        <dbReference type="EMBL" id="USQ94199.1"/>
    </source>
</evidence>
<feature type="transmembrane region" description="Helical" evidence="1">
    <location>
        <begin position="158"/>
        <end position="178"/>
    </location>
</feature>
<keyword evidence="1" id="KW-0472">Membrane</keyword>
<evidence type="ECO:0000313" key="3">
    <source>
        <dbReference type="Proteomes" id="UP001057520"/>
    </source>
</evidence>
<feature type="transmembrane region" description="Helical" evidence="1">
    <location>
        <begin position="76"/>
        <end position="97"/>
    </location>
</feature>
<dbReference type="EMBL" id="CP096040">
    <property type="protein sequence ID" value="USQ94199.1"/>
    <property type="molecule type" value="Genomic_DNA"/>
</dbReference>
<proteinExistence type="predicted"/>
<reference evidence="2 3" key="1">
    <citation type="submission" date="2022-04" db="EMBL/GenBank/DDBJ databases">
        <title>Genome sequence of soybean root-associated Caulobacter segnis RL271.</title>
        <authorList>
            <person name="Longley R."/>
            <person name="Bonito G."/>
            <person name="Trigodet F."/>
            <person name="Crosson S."/>
            <person name="Fiebig A."/>
        </authorList>
    </citation>
    <scope>NUCLEOTIDE SEQUENCE [LARGE SCALE GENOMIC DNA]</scope>
    <source>
        <strain evidence="2 3">RL271</strain>
    </source>
</reference>
<feature type="transmembrane region" description="Helical" evidence="1">
    <location>
        <begin position="281"/>
        <end position="310"/>
    </location>
</feature>
<dbReference type="Proteomes" id="UP001057520">
    <property type="component" value="Chromosome"/>
</dbReference>
<keyword evidence="1" id="KW-0812">Transmembrane</keyword>
<accession>A0ABY4ZPR6</accession>
<gene>
    <name evidence="2" type="ORF">MZV50_16500</name>
</gene>
<feature type="transmembrane region" description="Helical" evidence="1">
    <location>
        <begin position="42"/>
        <end position="64"/>
    </location>
</feature>
<feature type="transmembrane region" description="Helical" evidence="1">
    <location>
        <begin position="103"/>
        <end position="120"/>
    </location>
</feature>